<dbReference type="Proteomes" id="UP000823046">
    <property type="component" value="Unassembled WGS sequence"/>
</dbReference>
<reference evidence="1 2" key="1">
    <citation type="journal article" date="2020" name="bioRxiv">
        <title>Metabolic contributions of an alphaproteobacterial endosymbiont in the apicomplexan Cardiosporidium cionae.</title>
        <authorList>
            <person name="Hunter E.S."/>
            <person name="Paight C.J."/>
            <person name="Lane C.E."/>
        </authorList>
    </citation>
    <scope>NUCLEOTIDE SEQUENCE [LARGE SCALE GENOMIC DNA]</scope>
    <source>
        <strain evidence="1">ESH_2018</strain>
    </source>
</reference>
<organism evidence="1 2">
    <name type="scientific">Cardiosporidium cionae</name>
    <dbReference type="NCBI Taxonomy" id="476202"/>
    <lineage>
        <taxon>Eukaryota</taxon>
        <taxon>Sar</taxon>
        <taxon>Alveolata</taxon>
        <taxon>Apicomplexa</taxon>
        <taxon>Aconoidasida</taxon>
        <taxon>Nephromycida</taxon>
        <taxon>Cardiosporidium</taxon>
    </lineage>
</organism>
<evidence type="ECO:0000313" key="1">
    <source>
        <dbReference type="EMBL" id="KAF8820360.1"/>
    </source>
</evidence>
<gene>
    <name evidence="1" type="ORF">IE077_003262</name>
</gene>
<evidence type="ECO:0000313" key="2">
    <source>
        <dbReference type="Proteomes" id="UP000823046"/>
    </source>
</evidence>
<name>A0ABQ7J9N1_9APIC</name>
<sequence>MDKAPSATILTKQSVDEHSSTASTESNSFFDFRTTLSSRGLVYLPPSTTAISSKLKDVDRLNSEETEIINSYGVALWYGPKSVHHPEYDFRIITWGLPAYATTSGNKRLEIKFREKIRALAAQNGDGLLTFRQLYFDLDIRMSAGWEHYAAVELLDKRDRFSEFLLRRKKVTPSTTCE</sequence>
<dbReference type="EMBL" id="JADAQX010000406">
    <property type="protein sequence ID" value="KAF8820360.1"/>
    <property type="molecule type" value="Genomic_DNA"/>
</dbReference>
<evidence type="ECO:0008006" key="3">
    <source>
        <dbReference type="Google" id="ProtNLM"/>
    </source>
</evidence>
<keyword evidence="2" id="KW-1185">Reference proteome</keyword>
<protein>
    <recommendedName>
        <fullName evidence="3">Cyclin-dependent kinases regulatory subunit</fullName>
    </recommendedName>
</protein>
<accession>A0ABQ7J9N1</accession>
<comment type="caution">
    <text evidence="1">The sequence shown here is derived from an EMBL/GenBank/DDBJ whole genome shotgun (WGS) entry which is preliminary data.</text>
</comment>
<proteinExistence type="predicted"/>